<dbReference type="Gene3D" id="1.20.144.10">
    <property type="entry name" value="Phosphatidic acid phosphatase type 2/haloperoxidase"/>
    <property type="match status" value="1"/>
</dbReference>
<dbReference type="InterPro" id="IPR052185">
    <property type="entry name" value="IPC_Synthase-Related"/>
</dbReference>
<evidence type="ECO:0000256" key="2">
    <source>
        <dbReference type="ARBA" id="ARBA00022692"/>
    </source>
</evidence>
<keyword evidence="2 5" id="KW-0812">Transmembrane</keyword>
<evidence type="ECO:0000256" key="3">
    <source>
        <dbReference type="ARBA" id="ARBA00022989"/>
    </source>
</evidence>
<dbReference type="PANTHER" id="PTHR31310">
    <property type="match status" value="1"/>
</dbReference>
<evidence type="ECO:0000256" key="1">
    <source>
        <dbReference type="ARBA" id="ARBA00004141"/>
    </source>
</evidence>
<evidence type="ECO:0000259" key="6">
    <source>
        <dbReference type="Pfam" id="PF14378"/>
    </source>
</evidence>
<feature type="transmembrane region" description="Helical" evidence="5">
    <location>
        <begin position="208"/>
        <end position="231"/>
    </location>
</feature>
<keyword evidence="4 5" id="KW-0472">Membrane</keyword>
<comment type="subcellular location">
    <subcellularLocation>
        <location evidence="1">Membrane</location>
        <topology evidence="1">Multi-pass membrane protein</topology>
    </subcellularLocation>
</comment>
<dbReference type="GO" id="GO:0070916">
    <property type="term" value="C:inositol phosphoceramide synthase complex"/>
    <property type="evidence" value="ECO:0007669"/>
    <property type="project" value="TreeGrafter"/>
</dbReference>
<dbReference type="GeneID" id="2904123"/>
<feature type="transmembrane region" description="Helical" evidence="5">
    <location>
        <begin position="335"/>
        <end position="354"/>
    </location>
</feature>
<dbReference type="AlphaFoldDB" id="Q6BK22"/>
<sequence length="423" mass="49818">MKISIRKVFWKVTVSIYRMLLRVYTSWLNGRTILQLVGNFCFNCFFLCLWVVITQSAKRLPKSFRPHIYVKLDLRLDDYMFTSISGSMLTIYCLISGSWLLYLKFYSPRHIHHFWEVETSPYYSPSSDHSRSPDIEDKSATFELEDMPKLQESIHPTNDSLIDRLNKHKDQKSMSHGHISPPLLFGVSWFLLNFLFQFTENTNSVKFIVAWLFYVVLYFIVPIITAHWLYLFHPPGALKLYAFAMGLQNVASVMTHIVFPNAPPLYIHYYGETKVPDYDMIYADGLSKPGTRLPSTIYQSIYYANSNKFAAIPSIHSTTAVMTFLFVSYYSRNSVLKFLSFAFLLFEWWSTLYLEHHYRLDLFVGLIYSICIYTFLIHWKKGFTKVDQDFIRARLKYDFIGGTTMGMRIFQNTRFQKFFDPLL</sequence>
<evidence type="ECO:0000313" key="7">
    <source>
        <dbReference type="EMBL" id="CAG89866.2"/>
    </source>
</evidence>
<feature type="transmembrane region" description="Helical" evidence="5">
    <location>
        <begin position="79"/>
        <end position="103"/>
    </location>
</feature>
<keyword evidence="8" id="KW-1185">Reference proteome</keyword>
<feature type="transmembrane region" description="Helical" evidence="5">
    <location>
        <begin position="360"/>
        <end position="379"/>
    </location>
</feature>
<dbReference type="InParanoid" id="Q6BK22"/>
<feature type="transmembrane region" description="Helical" evidence="5">
    <location>
        <begin position="238"/>
        <end position="259"/>
    </location>
</feature>
<dbReference type="PANTHER" id="PTHR31310:SF8">
    <property type="entry name" value="INOSITOLPHOSPHOTRANSFERASE 1"/>
    <property type="match status" value="1"/>
</dbReference>
<feature type="transmembrane region" description="Helical" evidence="5">
    <location>
        <begin position="309"/>
        <end position="328"/>
    </location>
</feature>
<proteinExistence type="predicted"/>
<organism evidence="7 8">
    <name type="scientific">Debaryomyces hansenii (strain ATCC 36239 / CBS 767 / BCRC 21394 / JCM 1990 / NBRC 0083 / IGC 2968)</name>
    <name type="common">Yeast</name>
    <name type="synonym">Torulaspora hansenii</name>
    <dbReference type="NCBI Taxonomy" id="284592"/>
    <lineage>
        <taxon>Eukaryota</taxon>
        <taxon>Fungi</taxon>
        <taxon>Dikarya</taxon>
        <taxon>Ascomycota</taxon>
        <taxon>Saccharomycotina</taxon>
        <taxon>Pichiomycetes</taxon>
        <taxon>Debaryomycetaceae</taxon>
        <taxon>Debaryomyces</taxon>
    </lineage>
</organism>
<feature type="domain" description="Inositolphosphotransferase Aur1/Ipt1" evidence="6">
    <location>
        <begin position="195"/>
        <end position="373"/>
    </location>
</feature>
<dbReference type="KEGG" id="dha:DEHA2F25520g"/>
<dbReference type="HOGENOM" id="CLU_047580_1_0_1"/>
<dbReference type="FunCoup" id="Q6BK22">
    <property type="interactions" value="59"/>
</dbReference>
<reference evidence="7 8" key="1">
    <citation type="journal article" date="2004" name="Nature">
        <title>Genome evolution in yeasts.</title>
        <authorList>
            <consortium name="Genolevures"/>
            <person name="Dujon B."/>
            <person name="Sherman D."/>
            <person name="Fischer G."/>
            <person name="Durrens P."/>
            <person name="Casaregola S."/>
            <person name="Lafontaine I."/>
            <person name="de Montigny J."/>
            <person name="Marck C."/>
            <person name="Neuveglise C."/>
            <person name="Talla E."/>
            <person name="Goffard N."/>
            <person name="Frangeul L."/>
            <person name="Aigle M."/>
            <person name="Anthouard V."/>
            <person name="Babour A."/>
            <person name="Barbe V."/>
            <person name="Barnay S."/>
            <person name="Blanchin S."/>
            <person name="Beckerich J.M."/>
            <person name="Beyne E."/>
            <person name="Bleykasten C."/>
            <person name="Boisrame A."/>
            <person name="Boyer J."/>
            <person name="Cattolico L."/>
            <person name="Confanioleri F."/>
            <person name="de Daruvar A."/>
            <person name="Despons L."/>
            <person name="Fabre E."/>
            <person name="Fairhead C."/>
            <person name="Ferry-Dumazet H."/>
            <person name="Groppi A."/>
            <person name="Hantraye F."/>
            <person name="Hennequin C."/>
            <person name="Jauniaux N."/>
            <person name="Joyet P."/>
            <person name="Kachouri R."/>
            <person name="Kerrest A."/>
            <person name="Koszul R."/>
            <person name="Lemaire M."/>
            <person name="Lesur I."/>
            <person name="Ma L."/>
            <person name="Muller H."/>
            <person name="Nicaud J.M."/>
            <person name="Nikolski M."/>
            <person name="Oztas S."/>
            <person name="Ozier-Kalogeropoulos O."/>
            <person name="Pellenz S."/>
            <person name="Potier S."/>
            <person name="Richard G.F."/>
            <person name="Straub M.L."/>
            <person name="Suleau A."/>
            <person name="Swennene D."/>
            <person name="Tekaia F."/>
            <person name="Wesolowski-Louvel M."/>
            <person name="Westhof E."/>
            <person name="Wirth B."/>
            <person name="Zeniou-Meyer M."/>
            <person name="Zivanovic I."/>
            <person name="Bolotin-Fukuhara M."/>
            <person name="Thierry A."/>
            <person name="Bouchier C."/>
            <person name="Caudron B."/>
            <person name="Scarpelli C."/>
            <person name="Gaillardin C."/>
            <person name="Weissenbach J."/>
            <person name="Wincker P."/>
            <person name="Souciet J.L."/>
        </authorList>
    </citation>
    <scope>NUCLEOTIDE SEQUENCE [LARGE SCALE GENOMIC DNA]</scope>
    <source>
        <strain evidence="8">ATCC 36239 / CBS 767 / BCRC 21394 / JCM 1990 / NBRC 0083 / IGC 2968</strain>
    </source>
</reference>
<dbReference type="OMA" id="TMGMRIF"/>
<dbReference type="GO" id="GO:0006676">
    <property type="term" value="P:mannosyl diphosphorylinositol ceramide metabolic process"/>
    <property type="evidence" value="ECO:0007669"/>
    <property type="project" value="TreeGrafter"/>
</dbReference>
<gene>
    <name evidence="7" type="ordered locus">DEHA2F25520g</name>
</gene>
<name>Q6BK22_DEBHA</name>
<feature type="transmembrane region" description="Helical" evidence="5">
    <location>
        <begin position="179"/>
        <end position="196"/>
    </location>
</feature>
<dbReference type="VEuPathDB" id="FungiDB:DEHA2F25520g"/>
<dbReference type="GO" id="GO:0016020">
    <property type="term" value="C:membrane"/>
    <property type="evidence" value="ECO:0007669"/>
    <property type="project" value="UniProtKB-SubCell"/>
</dbReference>
<dbReference type="InterPro" id="IPR026841">
    <property type="entry name" value="Aur1/Ipt1"/>
</dbReference>
<protein>
    <submittedName>
        <fullName evidence="7">DEHA2F25520p</fullName>
    </submittedName>
</protein>
<dbReference type="eggNOG" id="ENOG502QPKA">
    <property type="taxonomic scope" value="Eukaryota"/>
</dbReference>
<dbReference type="EMBL" id="CR382138">
    <property type="protein sequence ID" value="CAG89866.2"/>
    <property type="molecule type" value="Genomic_DNA"/>
</dbReference>
<dbReference type="OrthoDB" id="5784at2759"/>
<evidence type="ECO:0000256" key="5">
    <source>
        <dbReference type="SAM" id="Phobius"/>
    </source>
</evidence>
<evidence type="ECO:0000313" key="8">
    <source>
        <dbReference type="Proteomes" id="UP000000599"/>
    </source>
</evidence>
<feature type="transmembrane region" description="Helical" evidence="5">
    <location>
        <begin position="32"/>
        <end position="53"/>
    </location>
</feature>
<dbReference type="RefSeq" id="XP_461449.2">
    <property type="nucleotide sequence ID" value="XM_461449.1"/>
</dbReference>
<dbReference type="GO" id="GO:0030148">
    <property type="term" value="P:sphingolipid biosynthetic process"/>
    <property type="evidence" value="ECO:0007669"/>
    <property type="project" value="TreeGrafter"/>
</dbReference>
<accession>Q6BK22</accession>
<dbReference type="CDD" id="cd03386">
    <property type="entry name" value="PAP2_Aur1_like"/>
    <property type="match status" value="1"/>
</dbReference>
<evidence type="ECO:0000256" key="4">
    <source>
        <dbReference type="ARBA" id="ARBA00023136"/>
    </source>
</evidence>
<dbReference type="Pfam" id="PF14378">
    <property type="entry name" value="PAP2_3"/>
    <property type="match status" value="1"/>
</dbReference>
<keyword evidence="3 5" id="KW-1133">Transmembrane helix</keyword>
<dbReference type="Proteomes" id="UP000000599">
    <property type="component" value="Chromosome F"/>
</dbReference>